<dbReference type="NCBIfam" id="TIGR04131">
    <property type="entry name" value="Bac_Flav_CTERM"/>
    <property type="match status" value="1"/>
</dbReference>
<name>A0ABR8LTU4_9FLAO</name>
<dbReference type="EMBL" id="JACXXH010000001">
    <property type="protein sequence ID" value="MBD3862539.1"/>
    <property type="molecule type" value="Genomic_DNA"/>
</dbReference>
<dbReference type="InterPro" id="IPR049804">
    <property type="entry name" value="Choice_anch_L"/>
</dbReference>
<dbReference type="InterPro" id="IPR026341">
    <property type="entry name" value="T9SS_type_B"/>
</dbReference>
<organism evidence="2 3">
    <name type="scientific">Olleya marilimosa</name>
    <dbReference type="NCBI Taxonomy" id="272164"/>
    <lineage>
        <taxon>Bacteria</taxon>
        <taxon>Pseudomonadati</taxon>
        <taxon>Bacteroidota</taxon>
        <taxon>Flavobacteriia</taxon>
        <taxon>Flavobacteriales</taxon>
        <taxon>Flavobacteriaceae</taxon>
    </lineage>
</organism>
<evidence type="ECO:0000256" key="1">
    <source>
        <dbReference type="SAM" id="SignalP"/>
    </source>
</evidence>
<dbReference type="Pfam" id="PF13585">
    <property type="entry name" value="CHU_C"/>
    <property type="match status" value="1"/>
</dbReference>
<evidence type="ECO:0000313" key="2">
    <source>
        <dbReference type="EMBL" id="MBD3862539.1"/>
    </source>
</evidence>
<dbReference type="NCBIfam" id="NF038133">
    <property type="entry name" value="choice_anch_L"/>
    <property type="match status" value="1"/>
</dbReference>
<accession>A0ABR8LTU4</accession>
<dbReference type="RefSeq" id="WP_191100974.1">
    <property type="nucleotide sequence ID" value="NZ_JACXXH010000001.1"/>
</dbReference>
<feature type="chain" id="PRO_5045243264" evidence="1">
    <location>
        <begin position="23"/>
        <end position="1605"/>
    </location>
</feature>
<sequence length="1605" mass="175761">MKLNLQTPIIAAFIMFCLSTHAQQITVDDSFTAQQLVENNLVQGCVEVTNITSTINGSINGFSSFGYFENAGSSFPFENGIMLSTGSAASAGNTQNTNPLNEGTIAWGTDPDLEATLGIDNTLNATSIQFDFISTSSNIQFNYILASEEYFAEYPCLYSDGFAFLIREAGSGNPYQNIAVVPGTNTAVNTNTIHDEIVGFCPEENNAYFEGYNIGDTNFNGRTTVLTASANILPNVQYNIKLIIADQTDRNFDTAVFIEGNSFTDSVDLGDDITTCDATVTLDANTDNPLATYTWFFNDSVITGENGSTLLVNTDGNYTVEVTVPLNADFCTFEDSVNITLNSIQLADALTDIIVCDDASNDGEENFDLSTKITEAESALPSATYTTTFHLNQTEAENNTNAIVNYLSTTPTQSVYYRVQDDVSGCVYIGTFNLIINPYLNITNPTPLTVCSTGDAYVTLTDKDDEISNGNSNYNVNYHYNLADAESGLNPIASPYAPTTSNETLYVSIVDITTGCNTTTTLDIQVNINPAINPDTQMLDACESDGDGYDTFDLTQNIDDVLQGLTNVTVTYHETLDDANSGSNPIANPTNFSNTNDFEQTVYIRVEDDVTGCASVVPLELHTFLLESGTEITDYFECDDASNDGIVDFDLLQVAEAIINGLEDVTIDFYETEADQLANINPINQNVSYVVDVTPKTLYIVLNSLTCTHNATIQLIINEGFDIQTLTSQDYCDTDDDGFTSIDLHTFDDYVSTDIAGGTVSYFQTQADSQANTNPLPAFYNNTVNPLTVYVRVQNENGCNATSSLTINVLPAPTTSTPDNILICDNDQDGFSIIDLSTTINQMVTDTTDRTITFHTSQIDAQTNTDAITDYQNYNANTQMVFARIENSITGCFSVEIITIYVNTLPVFTPITTLINCETDGNQIGEFIFIDKDAEILNGQTGKEVLYFLSQADADSNSNAIDKTTIFENTSSPQTIYVRVQNYTNTDCYGTSSFQIEVGSNPIYNNPTDVFVCDDVSNDGFETFDLTEISTQISSGSPETLSISYHLTMADAETQSNPLPNNFTTTVNPQQIFVTVDNGTYCKGITSFEFNVIAVPETNVASALQQCDDDLDGFTSFDLTQSEVEVLSIRQDNTVIEYFTSILDLELGTNQISDPYNFTNTSNPQTVFIKISNTVSNCYAQIPLDLIVDVPPTITPNVVLDICEDNTNTYNLNNALSALVDTTLSIQTTFYASQTDAQTQQNPLDTDYTYSVGNTTLFARANYTGSACFTIQPFVLAVNPTPILGVLSDLQNCDDDFDTFSIFDLSQQTTFALAGQNPSDFTISYFTTQNDAINNTNALTDLLVDSENNTTYYVRIENNATGCFNTTSFATIVNRKPELDIPDQVLCLENLPLIVSAETNIPTDNYSWSTNSNLSYIEITEVGTYSVTVTSQFGCTTTATFTVSESEAATIDFTETIDFSDPNNITVEVSGIGDYLYQFDDQEPQDSNFFSNVPIGPHTITVIDLNGCNSTTKEVVIIDVPKFVTPNGDGYFDYWHITGVNQLKGTVVNIYDRYGKLLKTLTHASLGWDGRYNGNLMPASDYWYVADIKKGPIEFQKKGHFTLKL</sequence>
<protein>
    <submittedName>
        <fullName evidence="2">T9SS type B sorting domain-containing protein</fullName>
    </submittedName>
</protein>
<feature type="signal peptide" evidence="1">
    <location>
        <begin position="1"/>
        <end position="22"/>
    </location>
</feature>
<keyword evidence="1" id="KW-0732">Signal</keyword>
<keyword evidence="3" id="KW-1185">Reference proteome</keyword>
<reference evidence="2 3" key="1">
    <citation type="submission" date="2020-09" db="EMBL/GenBank/DDBJ databases">
        <title>Bacillus nautilus sp. nov., Chryseoglobus crepusculi sp. nov, and Psychrobacter noctis sp. nov., isolated from deep-sea sponges from the equatorial Atlantic.</title>
        <authorList>
            <person name="Stennett H.L."/>
            <person name="Williams S.E."/>
        </authorList>
    </citation>
    <scope>NUCLEOTIDE SEQUENCE [LARGE SCALE GENOMIC DNA]</scope>
    <source>
        <strain evidence="2 3">28M-24</strain>
    </source>
</reference>
<proteinExistence type="predicted"/>
<evidence type="ECO:0000313" key="3">
    <source>
        <dbReference type="Proteomes" id="UP000627521"/>
    </source>
</evidence>
<comment type="caution">
    <text evidence="2">The sequence shown here is derived from an EMBL/GenBank/DDBJ whole genome shotgun (WGS) entry which is preliminary data.</text>
</comment>
<dbReference type="Proteomes" id="UP000627521">
    <property type="component" value="Unassembled WGS sequence"/>
</dbReference>
<gene>
    <name evidence="2" type="ORF">IEG06_03680</name>
</gene>